<evidence type="ECO:0000256" key="1">
    <source>
        <dbReference type="ARBA" id="ARBA00001968"/>
    </source>
</evidence>
<gene>
    <name evidence="4" type="ORF">ABEB36_000402</name>
</gene>
<keyword evidence="2" id="KW-0479">Metal-binding</keyword>
<dbReference type="GO" id="GO:0046872">
    <property type="term" value="F:metal ion binding"/>
    <property type="evidence" value="ECO:0007669"/>
    <property type="project" value="UniProtKB-KW"/>
</dbReference>
<dbReference type="Proteomes" id="UP001566132">
    <property type="component" value="Unassembled WGS sequence"/>
</dbReference>
<comment type="cofactor">
    <cofactor evidence="1">
        <name>a divalent metal cation</name>
        <dbReference type="ChEBI" id="CHEBI:60240"/>
    </cofactor>
</comment>
<dbReference type="AlphaFoldDB" id="A0ABD1FB54"/>
<proteinExistence type="predicted"/>
<evidence type="ECO:0000313" key="4">
    <source>
        <dbReference type="EMBL" id="KAL1516493.1"/>
    </source>
</evidence>
<dbReference type="Pfam" id="PF13359">
    <property type="entry name" value="DDE_Tnp_4"/>
    <property type="match status" value="1"/>
</dbReference>
<evidence type="ECO:0000313" key="5">
    <source>
        <dbReference type="Proteomes" id="UP001566132"/>
    </source>
</evidence>
<keyword evidence="5" id="KW-1185">Reference proteome</keyword>
<comment type="caution">
    <text evidence="4">The sequence shown here is derived from an EMBL/GenBank/DDBJ whole genome shotgun (WGS) entry which is preliminary data.</text>
</comment>
<reference evidence="4 5" key="1">
    <citation type="submission" date="2024-05" db="EMBL/GenBank/DDBJ databases">
        <title>Genetic variation in Jamaican populations of the coffee berry borer (Hypothenemus hampei).</title>
        <authorList>
            <person name="Errbii M."/>
            <person name="Myrie A."/>
        </authorList>
    </citation>
    <scope>NUCLEOTIDE SEQUENCE [LARGE SCALE GENOMIC DNA]</scope>
    <source>
        <strain evidence="4">JA-Hopewell-2020-01-JO</strain>
        <tissue evidence="4">Whole body</tissue>
    </source>
</reference>
<evidence type="ECO:0000259" key="3">
    <source>
        <dbReference type="Pfam" id="PF13359"/>
    </source>
</evidence>
<feature type="domain" description="DDE Tnp4" evidence="3">
    <location>
        <begin position="281"/>
        <end position="447"/>
    </location>
</feature>
<sequence>MERYFVSLYKRGTLFAGDVVFIFTRQKKTVVEIQNNVIEDGTDNNPLSEVDDFIWDSDTSTSTSEDFSDVTVKYTTNEQHISTKQLVCMEIDRTVITHRYCIICGCPNNFVTIPEKARFRCYVKRRIFIPSGNRCCPSHLSNDLFFIEDLNRIQVYSSMSQLSCDELSQLMGKLTVNCDKDLLDKVADFSMSEEQLKLFMSLNADVVSMSVSVDVKTPILQLSNKWVVSEYVKLVRKAFIQDIISKQFGCKHTSNEKIMLETSPLARQLYDTDTALMLICDGTYARHQKSTNNEYQRKSFSGQKKVPLCKPFTICTTIGYIVDMLGPYTANENDARNLTTIMECENAGLSDLMRVNDISIFDRGFRDVVDYLKNKGYVVSMPALKAKRKKLTSVESNQSRLVTKCRWVVEAVHGILKQKYQLLDRKIDNKIIPKIGDYFRIASFLQNQFGKRLIFDIDTSEAITVRMKSLVNTENTLSIEVENEGWARKKIPFVQITSNVLENFPQLTESELKILFTGSYQCYVPNFRHLNNSLYNIILQLSLVPKIL</sequence>
<dbReference type="EMBL" id="JBDJPC010000001">
    <property type="protein sequence ID" value="KAL1516493.1"/>
    <property type="molecule type" value="Genomic_DNA"/>
</dbReference>
<protein>
    <recommendedName>
        <fullName evidence="3">DDE Tnp4 domain-containing protein</fullName>
    </recommendedName>
</protein>
<dbReference type="InterPro" id="IPR027806">
    <property type="entry name" value="HARBI1_dom"/>
</dbReference>
<evidence type="ECO:0000256" key="2">
    <source>
        <dbReference type="ARBA" id="ARBA00022723"/>
    </source>
</evidence>
<accession>A0ABD1FB54</accession>
<organism evidence="4 5">
    <name type="scientific">Hypothenemus hampei</name>
    <name type="common">Coffee berry borer</name>
    <dbReference type="NCBI Taxonomy" id="57062"/>
    <lineage>
        <taxon>Eukaryota</taxon>
        <taxon>Metazoa</taxon>
        <taxon>Ecdysozoa</taxon>
        <taxon>Arthropoda</taxon>
        <taxon>Hexapoda</taxon>
        <taxon>Insecta</taxon>
        <taxon>Pterygota</taxon>
        <taxon>Neoptera</taxon>
        <taxon>Endopterygota</taxon>
        <taxon>Coleoptera</taxon>
        <taxon>Polyphaga</taxon>
        <taxon>Cucujiformia</taxon>
        <taxon>Curculionidae</taxon>
        <taxon>Scolytinae</taxon>
        <taxon>Hypothenemus</taxon>
    </lineage>
</organism>
<name>A0ABD1FB54_HYPHA</name>